<dbReference type="Pfam" id="PF13499">
    <property type="entry name" value="EF-hand_7"/>
    <property type="match status" value="2"/>
</dbReference>
<organism evidence="4 5">
    <name type="scientific">Mytilus coruscus</name>
    <name type="common">Sea mussel</name>
    <dbReference type="NCBI Taxonomy" id="42192"/>
    <lineage>
        <taxon>Eukaryota</taxon>
        <taxon>Metazoa</taxon>
        <taxon>Spiralia</taxon>
        <taxon>Lophotrochozoa</taxon>
        <taxon>Mollusca</taxon>
        <taxon>Bivalvia</taxon>
        <taxon>Autobranchia</taxon>
        <taxon>Pteriomorphia</taxon>
        <taxon>Mytilida</taxon>
        <taxon>Mytiloidea</taxon>
        <taxon>Mytilidae</taxon>
        <taxon>Mytilinae</taxon>
        <taxon>Mytilus</taxon>
    </lineage>
</organism>
<accession>A0A6J8D242</accession>
<protein>
    <submittedName>
        <fullName evidence="4">CALM</fullName>
    </submittedName>
</protein>
<dbReference type="PANTHER" id="PTHR23048">
    <property type="entry name" value="MYOSIN LIGHT CHAIN 1, 3"/>
    <property type="match status" value="1"/>
</dbReference>
<evidence type="ECO:0000256" key="2">
    <source>
        <dbReference type="ARBA" id="ARBA00023179"/>
    </source>
</evidence>
<dbReference type="CDD" id="cd00051">
    <property type="entry name" value="EFh"/>
    <property type="match status" value="1"/>
</dbReference>
<dbReference type="InterPro" id="IPR050230">
    <property type="entry name" value="CALM/Myosin/TropC-like"/>
</dbReference>
<feature type="domain" description="EF-hand" evidence="3">
    <location>
        <begin position="86"/>
        <end position="121"/>
    </location>
</feature>
<keyword evidence="1" id="KW-0677">Repeat</keyword>
<feature type="domain" description="EF-hand" evidence="3">
    <location>
        <begin position="8"/>
        <end position="43"/>
    </location>
</feature>
<gene>
    <name evidence="4" type="ORF">MCOR_35764</name>
</gene>
<evidence type="ECO:0000313" key="5">
    <source>
        <dbReference type="Proteomes" id="UP000507470"/>
    </source>
</evidence>
<dbReference type="PROSITE" id="PS50222">
    <property type="entry name" value="EF_HAND_2"/>
    <property type="match status" value="3"/>
</dbReference>
<dbReference type="GO" id="GO:0005509">
    <property type="term" value="F:calcium ion binding"/>
    <property type="evidence" value="ECO:0007669"/>
    <property type="project" value="InterPro"/>
</dbReference>
<dbReference type="AlphaFoldDB" id="A0A6J8D242"/>
<dbReference type="SUPFAM" id="SSF47473">
    <property type="entry name" value="EF-hand"/>
    <property type="match status" value="1"/>
</dbReference>
<keyword evidence="2" id="KW-0514">Muscle protein</keyword>
<keyword evidence="5" id="KW-1185">Reference proteome</keyword>
<dbReference type="InterPro" id="IPR002048">
    <property type="entry name" value="EF_hand_dom"/>
</dbReference>
<evidence type="ECO:0000313" key="4">
    <source>
        <dbReference type="EMBL" id="CAC5401707.1"/>
    </source>
</evidence>
<proteinExistence type="predicted"/>
<dbReference type="SMART" id="SM00054">
    <property type="entry name" value="EFh"/>
    <property type="match status" value="3"/>
</dbReference>
<name>A0A6J8D242_MYTCO</name>
<dbReference type="EMBL" id="CACVKT020006451">
    <property type="protein sequence ID" value="CAC5401707.1"/>
    <property type="molecule type" value="Genomic_DNA"/>
</dbReference>
<dbReference type="OrthoDB" id="343296at2759"/>
<dbReference type="InterPro" id="IPR011992">
    <property type="entry name" value="EF-hand-dom_pair"/>
</dbReference>
<dbReference type="Proteomes" id="UP000507470">
    <property type="component" value="Unassembled WGS sequence"/>
</dbReference>
<feature type="domain" description="EF-hand" evidence="3">
    <location>
        <begin position="44"/>
        <end position="82"/>
    </location>
</feature>
<evidence type="ECO:0000259" key="3">
    <source>
        <dbReference type="PROSITE" id="PS50222"/>
    </source>
</evidence>
<sequence length="152" mass="17399">MAGLLTKEEEREIRETFALFEADETGNLSRDDVAKVVRSTGCNPTEKELLDMFQAIDSDGMESDGKIDINDFLLYYAKKLHDPSRNEEEEANEAFKQFDLKGDGSVELHELKDIMTSLGEENFSDVEFRKIIKEVKVDDQGKIYYQGIIQSF</sequence>
<dbReference type="FunFam" id="1.10.238.10:FF:000001">
    <property type="entry name" value="Calmodulin 1"/>
    <property type="match status" value="1"/>
</dbReference>
<dbReference type="GO" id="GO:0016460">
    <property type="term" value="C:myosin II complex"/>
    <property type="evidence" value="ECO:0007669"/>
    <property type="project" value="TreeGrafter"/>
</dbReference>
<reference evidence="4 5" key="1">
    <citation type="submission" date="2020-06" db="EMBL/GenBank/DDBJ databases">
        <authorList>
            <person name="Li R."/>
            <person name="Bekaert M."/>
        </authorList>
    </citation>
    <scope>NUCLEOTIDE SEQUENCE [LARGE SCALE GENOMIC DNA]</scope>
    <source>
        <strain evidence="5">wild</strain>
    </source>
</reference>
<dbReference type="PANTHER" id="PTHR23048:SF0">
    <property type="entry name" value="CALMODULIN LIKE 3"/>
    <property type="match status" value="1"/>
</dbReference>
<evidence type="ECO:0000256" key="1">
    <source>
        <dbReference type="ARBA" id="ARBA00022737"/>
    </source>
</evidence>
<dbReference type="Gene3D" id="1.10.238.10">
    <property type="entry name" value="EF-hand"/>
    <property type="match status" value="2"/>
</dbReference>